<protein>
    <submittedName>
        <fullName evidence="1">Uncharacterized protein</fullName>
    </submittedName>
</protein>
<dbReference type="SUPFAM" id="SSF142906">
    <property type="entry name" value="YjbR-like"/>
    <property type="match status" value="1"/>
</dbReference>
<dbReference type="InterPro" id="IPR058532">
    <property type="entry name" value="YjbR/MT2646/Rv2570-like"/>
</dbReference>
<dbReference type="EMBL" id="NPDT01000007">
    <property type="protein sequence ID" value="PJZ64877.1"/>
    <property type="molecule type" value="Genomic_DNA"/>
</dbReference>
<comment type="caution">
    <text evidence="1">The sequence shown here is derived from an EMBL/GenBank/DDBJ whole genome shotgun (WGS) entry which is preliminary data.</text>
</comment>
<accession>A0A2M9Z942</accession>
<dbReference type="RefSeq" id="WP_100759673.1">
    <property type="nucleotide sequence ID" value="NZ_NPDT01000007.1"/>
</dbReference>
<organism evidence="1 2">
    <name type="scientific">Leptospira wolffii</name>
    <dbReference type="NCBI Taxonomy" id="409998"/>
    <lineage>
        <taxon>Bacteria</taxon>
        <taxon>Pseudomonadati</taxon>
        <taxon>Spirochaetota</taxon>
        <taxon>Spirochaetia</taxon>
        <taxon>Leptospirales</taxon>
        <taxon>Leptospiraceae</taxon>
        <taxon>Leptospira</taxon>
    </lineage>
</organism>
<dbReference type="Proteomes" id="UP000231912">
    <property type="component" value="Unassembled WGS sequence"/>
</dbReference>
<dbReference type="AlphaFoldDB" id="A0A2M9Z942"/>
<dbReference type="Pfam" id="PF04237">
    <property type="entry name" value="YjbR"/>
    <property type="match status" value="1"/>
</dbReference>
<evidence type="ECO:0000313" key="1">
    <source>
        <dbReference type="EMBL" id="PJZ64877.1"/>
    </source>
</evidence>
<dbReference type="InterPro" id="IPR038056">
    <property type="entry name" value="YjbR-like_sf"/>
</dbReference>
<gene>
    <name evidence="1" type="ORF">CH371_15325</name>
</gene>
<reference evidence="1 2" key="1">
    <citation type="submission" date="2017-07" db="EMBL/GenBank/DDBJ databases">
        <title>Leptospira spp. isolated from tropical soils.</title>
        <authorList>
            <person name="Thibeaux R."/>
            <person name="Iraola G."/>
            <person name="Ferres I."/>
            <person name="Bierque E."/>
            <person name="Girault D."/>
            <person name="Soupe-Gilbert M.-E."/>
            <person name="Picardeau M."/>
            <person name="Goarant C."/>
        </authorList>
    </citation>
    <scope>NUCLEOTIDE SEQUENCE [LARGE SCALE GENOMIC DNA]</scope>
    <source>
        <strain evidence="1 2">FH2-C-A2</strain>
    </source>
</reference>
<proteinExistence type="predicted"/>
<evidence type="ECO:0000313" key="2">
    <source>
        <dbReference type="Proteomes" id="UP000231912"/>
    </source>
</evidence>
<dbReference type="Gene3D" id="3.90.1150.30">
    <property type="match status" value="1"/>
</dbReference>
<sequence>MSRNKNHLASVRKFCLSLPEVEEFEAMGTIKFQIKGKGFAIYAENHHGDGRLGLWLKSTFDRQEILLEFDPDRFFKPAYVGARGWIGLHLEKFSDTEMKEQIREAYKLVAPDKLLRKINRI</sequence>
<name>A0A2M9Z942_9LEPT</name>